<sequence>MSPKSKTELAALAGSSVYTANHLLSGISARHHGETGVATEHYLRAATGAAIAFTAYEILQMEKEKERKRKRKRYKEIGYEDEDEQGHNRRMLERAAGAYALGKEPTGDKRHKGRHRAAEILGAIGLSKEAKRHRD</sequence>
<gene>
    <name evidence="1" type="ORF">DFL_003249</name>
</gene>
<dbReference type="GeneID" id="93585560"/>
<evidence type="ECO:0000313" key="2">
    <source>
        <dbReference type="Proteomes" id="UP000283090"/>
    </source>
</evidence>
<accession>A0A437A1A0</accession>
<protein>
    <submittedName>
        <fullName evidence="1">Uncharacterized protein</fullName>
    </submittedName>
</protein>
<dbReference type="VEuPathDB" id="FungiDB:DFL_003249"/>
<proteinExistence type="predicted"/>
<organism evidence="1 2">
    <name type="scientific">Arthrobotrys flagrans</name>
    <name type="common">Nematode-trapping fungus</name>
    <name type="synonym">Trichothecium flagrans</name>
    <dbReference type="NCBI Taxonomy" id="97331"/>
    <lineage>
        <taxon>Eukaryota</taxon>
        <taxon>Fungi</taxon>
        <taxon>Dikarya</taxon>
        <taxon>Ascomycota</taxon>
        <taxon>Pezizomycotina</taxon>
        <taxon>Orbiliomycetes</taxon>
        <taxon>Orbiliales</taxon>
        <taxon>Orbiliaceae</taxon>
        <taxon>Arthrobotrys</taxon>
    </lineage>
</organism>
<evidence type="ECO:0000313" key="1">
    <source>
        <dbReference type="EMBL" id="RVD84913.1"/>
    </source>
</evidence>
<dbReference type="EMBL" id="SAEB01000006">
    <property type="protein sequence ID" value="RVD84913.1"/>
    <property type="molecule type" value="Genomic_DNA"/>
</dbReference>
<dbReference type="AlphaFoldDB" id="A0A437A1A0"/>
<comment type="caution">
    <text evidence="1">The sequence shown here is derived from an EMBL/GenBank/DDBJ whole genome shotgun (WGS) entry which is preliminary data.</text>
</comment>
<dbReference type="Proteomes" id="UP000283090">
    <property type="component" value="Unassembled WGS sequence"/>
</dbReference>
<keyword evidence="2" id="KW-1185">Reference proteome</keyword>
<dbReference type="OrthoDB" id="4155163at2759"/>
<name>A0A437A1A0_ARTFL</name>
<dbReference type="RefSeq" id="XP_067490457.1">
    <property type="nucleotide sequence ID" value="XM_067632160.1"/>
</dbReference>
<reference evidence="1 2" key="1">
    <citation type="submission" date="2019-01" db="EMBL/GenBank/DDBJ databases">
        <title>Intercellular communication is required for trap formation in the nematode-trapping fungus Duddingtonia flagrans.</title>
        <authorList>
            <person name="Youssar L."/>
            <person name="Wernet V."/>
            <person name="Hensel N."/>
            <person name="Hildebrandt H.-G."/>
            <person name="Fischer R."/>
        </authorList>
    </citation>
    <scope>NUCLEOTIDE SEQUENCE [LARGE SCALE GENOMIC DNA]</scope>
    <source>
        <strain evidence="1 2">CBS H-5679</strain>
    </source>
</reference>